<dbReference type="SMART" id="SM00849">
    <property type="entry name" value="Lactamase_B"/>
    <property type="match status" value="1"/>
</dbReference>
<reference evidence="2 3" key="1">
    <citation type="submission" date="2023-11" db="EMBL/GenBank/DDBJ databases">
        <title>Bacillus jintuensis, isolated from a mudflat on the Beibu Gulf coast.</title>
        <authorList>
            <person name="Li M."/>
        </authorList>
    </citation>
    <scope>NUCLEOTIDE SEQUENCE [LARGE SCALE GENOMIC DNA]</scope>
    <source>
        <strain evidence="2 3">31A1R</strain>
    </source>
</reference>
<accession>A0ABU5J0K4</accession>
<dbReference type="InterPro" id="IPR001279">
    <property type="entry name" value="Metallo-B-lactamas"/>
</dbReference>
<dbReference type="Proteomes" id="UP001290455">
    <property type="component" value="Unassembled WGS sequence"/>
</dbReference>
<feature type="domain" description="Metallo-beta-lactamase" evidence="1">
    <location>
        <begin position="50"/>
        <end position="264"/>
    </location>
</feature>
<gene>
    <name evidence="2" type="ORF">SM124_14205</name>
</gene>
<dbReference type="PANTHER" id="PTHR42951">
    <property type="entry name" value="METALLO-BETA-LACTAMASE DOMAIN-CONTAINING"/>
    <property type="match status" value="1"/>
</dbReference>
<dbReference type="Gene3D" id="3.60.15.10">
    <property type="entry name" value="Ribonuclease Z/Hydroxyacylglutathione hydrolase-like"/>
    <property type="match status" value="1"/>
</dbReference>
<keyword evidence="3" id="KW-1185">Reference proteome</keyword>
<dbReference type="CDD" id="cd16282">
    <property type="entry name" value="metallo-hydrolase-like_MBL-fold"/>
    <property type="match status" value="1"/>
</dbReference>
<evidence type="ECO:0000259" key="1">
    <source>
        <dbReference type="SMART" id="SM00849"/>
    </source>
</evidence>
<comment type="caution">
    <text evidence="2">The sequence shown here is derived from an EMBL/GenBank/DDBJ whole genome shotgun (WGS) entry which is preliminary data.</text>
</comment>
<dbReference type="EMBL" id="JAXOFX010000009">
    <property type="protein sequence ID" value="MDZ5472882.1"/>
    <property type="molecule type" value="Genomic_DNA"/>
</dbReference>
<sequence>MIMIFRGIKTLKTEWSVKMARLIEETDYFTLHFLSDGVYGAIAKHGQGAWSNAGIVDLGDECLVFDSFSTPSAGADLRRVAETITGKKVKYLINSHYHGDHVFGNQAFIDATIISTSMTKDLFKEKNKIGNLAKETKETKDYLNQLKIQMEKSQSEVVKASFVNQFNEMSKVLEDLPIMKLVFPTLLFEDKLVIEGSKRRIELYCFGGGHTPSDTFMYLPEEKIAFMGDLVTENLHLPIVNPLEFKSILDKVRLMDIGTFVPGHGIVGKVDLLESVYDYISYLMEKSNEALQSNQSLETFLSEFQTPEPYSKWRGMNGIKDNLSKVYKFLDR</sequence>
<proteinExistence type="predicted"/>
<dbReference type="InterPro" id="IPR036866">
    <property type="entry name" value="RibonucZ/Hydroxyglut_hydro"/>
</dbReference>
<dbReference type="SUPFAM" id="SSF56281">
    <property type="entry name" value="Metallo-hydrolase/oxidoreductase"/>
    <property type="match status" value="1"/>
</dbReference>
<evidence type="ECO:0000313" key="3">
    <source>
        <dbReference type="Proteomes" id="UP001290455"/>
    </source>
</evidence>
<dbReference type="Pfam" id="PF00753">
    <property type="entry name" value="Lactamase_B"/>
    <property type="match status" value="1"/>
</dbReference>
<protein>
    <submittedName>
        <fullName evidence="2">MBL fold metallo-hydrolase</fullName>
    </submittedName>
</protein>
<organism evidence="2 3">
    <name type="scientific">Robertmurraya mangrovi</name>
    <dbReference type="NCBI Taxonomy" id="3098077"/>
    <lineage>
        <taxon>Bacteria</taxon>
        <taxon>Bacillati</taxon>
        <taxon>Bacillota</taxon>
        <taxon>Bacilli</taxon>
        <taxon>Bacillales</taxon>
        <taxon>Bacillaceae</taxon>
        <taxon>Robertmurraya</taxon>
    </lineage>
</organism>
<evidence type="ECO:0000313" key="2">
    <source>
        <dbReference type="EMBL" id="MDZ5472882.1"/>
    </source>
</evidence>
<dbReference type="RefSeq" id="WP_322447182.1">
    <property type="nucleotide sequence ID" value="NZ_JAXOFX010000009.1"/>
</dbReference>
<name>A0ABU5J0K4_9BACI</name>
<dbReference type="PANTHER" id="PTHR42951:SF4">
    <property type="entry name" value="ACYL-COENZYME A THIOESTERASE MBLAC2"/>
    <property type="match status" value="1"/>
</dbReference>
<dbReference type="InterPro" id="IPR050855">
    <property type="entry name" value="NDM-1-like"/>
</dbReference>